<dbReference type="InterPro" id="IPR023606">
    <property type="entry name" value="CoA-Trfase_III_dom_1_sf"/>
</dbReference>
<evidence type="ECO:0000256" key="3">
    <source>
        <dbReference type="SAM" id="MobiDB-lite"/>
    </source>
</evidence>
<dbReference type="Pfam" id="PF02515">
    <property type="entry name" value="CoA_transf_3"/>
    <property type="match status" value="1"/>
</dbReference>
<evidence type="ECO:0000313" key="5">
    <source>
        <dbReference type="Proteomes" id="UP000570678"/>
    </source>
</evidence>
<dbReference type="Gene3D" id="3.40.50.10540">
    <property type="entry name" value="Crotonobetainyl-coa:carnitine coa-transferase, domain 1"/>
    <property type="match status" value="1"/>
</dbReference>
<dbReference type="RefSeq" id="WP_062979690.1">
    <property type="nucleotide sequence ID" value="NZ_JAAXOT010000012.1"/>
</dbReference>
<keyword evidence="5" id="KW-1185">Reference proteome</keyword>
<evidence type="ECO:0000313" key="4">
    <source>
        <dbReference type="EMBL" id="NKY58952.1"/>
    </source>
</evidence>
<feature type="region of interest" description="Disordered" evidence="3">
    <location>
        <begin position="333"/>
        <end position="363"/>
    </location>
</feature>
<name>A0A846YNC1_9NOCA</name>
<dbReference type="InterPro" id="IPR050509">
    <property type="entry name" value="CoA-transferase_III"/>
</dbReference>
<gene>
    <name evidence="4" type="ORF">HGA15_22940</name>
</gene>
<organism evidence="4 5">
    <name type="scientific">Nocardia flavorosea</name>
    <dbReference type="NCBI Taxonomy" id="53429"/>
    <lineage>
        <taxon>Bacteria</taxon>
        <taxon>Bacillati</taxon>
        <taxon>Actinomycetota</taxon>
        <taxon>Actinomycetes</taxon>
        <taxon>Mycobacteriales</taxon>
        <taxon>Nocardiaceae</taxon>
        <taxon>Nocardia</taxon>
    </lineage>
</organism>
<dbReference type="GO" id="GO:0016740">
    <property type="term" value="F:transferase activity"/>
    <property type="evidence" value="ECO:0007669"/>
    <property type="project" value="UniProtKB-KW"/>
</dbReference>
<dbReference type="SUPFAM" id="SSF89796">
    <property type="entry name" value="CoA-transferase family III (CaiB/BaiF)"/>
    <property type="match status" value="1"/>
</dbReference>
<evidence type="ECO:0000256" key="2">
    <source>
        <dbReference type="ARBA" id="ARBA00022679"/>
    </source>
</evidence>
<dbReference type="Proteomes" id="UP000570678">
    <property type="component" value="Unassembled WGS sequence"/>
</dbReference>
<dbReference type="PANTHER" id="PTHR48228:SF6">
    <property type="entry name" value="L-CARNITINE COA-TRANSFERASE"/>
    <property type="match status" value="1"/>
</dbReference>
<proteinExistence type="inferred from homology"/>
<dbReference type="InterPro" id="IPR044855">
    <property type="entry name" value="CoA-Trfase_III_dom3_sf"/>
</dbReference>
<dbReference type="PANTHER" id="PTHR48228">
    <property type="entry name" value="SUCCINYL-COA--D-CITRAMALATE COA-TRANSFERASE"/>
    <property type="match status" value="1"/>
</dbReference>
<comment type="caution">
    <text evidence="4">The sequence shown here is derived from an EMBL/GenBank/DDBJ whole genome shotgun (WGS) entry which is preliminary data.</text>
</comment>
<protein>
    <submittedName>
        <fullName evidence="4">CoA transferase</fullName>
    </submittedName>
</protein>
<comment type="similarity">
    <text evidence="1">Belongs to the CoA-transferase III family.</text>
</comment>
<feature type="compositionally biased region" description="Basic and acidic residues" evidence="3">
    <location>
        <begin position="352"/>
        <end position="363"/>
    </location>
</feature>
<reference evidence="4 5" key="1">
    <citation type="submission" date="2020-04" db="EMBL/GenBank/DDBJ databases">
        <title>MicrobeNet Type strains.</title>
        <authorList>
            <person name="Nicholson A.C."/>
        </authorList>
    </citation>
    <scope>NUCLEOTIDE SEQUENCE [LARGE SCALE GENOMIC DNA]</scope>
    <source>
        <strain evidence="4 5">JCM 3332</strain>
    </source>
</reference>
<keyword evidence="2 4" id="KW-0808">Transferase</keyword>
<evidence type="ECO:0000256" key="1">
    <source>
        <dbReference type="ARBA" id="ARBA00008383"/>
    </source>
</evidence>
<dbReference type="InterPro" id="IPR003673">
    <property type="entry name" value="CoA-Trfase_fam_III"/>
</dbReference>
<dbReference type="EMBL" id="JAAXOT010000012">
    <property type="protein sequence ID" value="NKY58952.1"/>
    <property type="molecule type" value="Genomic_DNA"/>
</dbReference>
<accession>A0A846YNC1</accession>
<dbReference type="AlphaFoldDB" id="A0A846YNC1"/>
<dbReference type="Gene3D" id="3.30.1540.10">
    <property type="entry name" value="formyl-coa transferase, domain 3"/>
    <property type="match status" value="1"/>
</dbReference>
<sequence>MSGALAGLRVIDTATLYAAPYLATLLADHGADVVKIEPPGGDSYRHHPGRMWPLLARGKRSVELDLRSEAGCAALRRLVVDTDVLVVNMPLATLRKRGLDYSTLRALNPGLIYVSVTGYGQDGPYADRPGNGTIAEAFSGLTHVTGEQDGPPILPSVPTGDAVTALTGAFGVLAACYHRLAHGGGGQLIDVNPIDSLLQAVAPVHTAYEGSGEPPARLGSRLRDSVVRNVFPTEDGRWVAIGASTPRHLADLAALAGHETRDEAGAPVGDVEASLRKWTSKQHHTVVVAELVERRLPVSLVQNARDIRDDPHVRSRACLTEVTTAEQGAITVPAPAPRLSGTPAKPATRTPDLGRHTGEVLGE</sequence>